<proteinExistence type="predicted"/>
<evidence type="ECO:0000313" key="2">
    <source>
        <dbReference type="EMBL" id="RNM11923.1"/>
    </source>
</evidence>
<comment type="caution">
    <text evidence="2">The sequence shown here is derived from an EMBL/GenBank/DDBJ whole genome shotgun (WGS) entry which is preliminary data.</text>
</comment>
<dbReference type="Proteomes" id="UP000279994">
    <property type="component" value="Unassembled WGS sequence"/>
</dbReference>
<reference evidence="2 3" key="1">
    <citation type="submission" date="2018-11" db="EMBL/GenBank/DDBJ databases">
        <authorList>
            <person name="Li F."/>
        </authorList>
    </citation>
    <scope>NUCLEOTIDE SEQUENCE [LARGE SCALE GENOMIC DNA]</scope>
    <source>
        <strain evidence="2 3">Gsoil 818</strain>
    </source>
</reference>
<protein>
    <submittedName>
        <fullName evidence="2">Uncharacterized protein</fullName>
    </submittedName>
</protein>
<evidence type="ECO:0000256" key="1">
    <source>
        <dbReference type="SAM" id="MobiDB-lite"/>
    </source>
</evidence>
<keyword evidence="3" id="KW-1185">Reference proteome</keyword>
<sequence length="201" mass="21253">MIAVVTYAVVAHRSASTTSPPSDDVAGAAAPNSGAGEQPAKLDPLTPTSDPETFAQQVARAIFAWDTTGMVSPADHVVQLVALADPTGESTPGLVGDLGNYLPTAEAWTVLAQYQTQQWLTITSLTTPTLWPQAVAQAGPTGLLPGTTAFTIDGVRHRWGVWEGEPVSSSHDITFTIFMVCGPSYPRCHLLRLSMLDKPLD</sequence>
<evidence type="ECO:0000313" key="3">
    <source>
        <dbReference type="Proteomes" id="UP000279994"/>
    </source>
</evidence>
<feature type="region of interest" description="Disordered" evidence="1">
    <location>
        <begin position="13"/>
        <end position="50"/>
    </location>
</feature>
<dbReference type="EMBL" id="RJSF01000047">
    <property type="protein sequence ID" value="RNM11923.1"/>
    <property type="molecule type" value="Genomic_DNA"/>
</dbReference>
<name>A0A3N0GHH1_9ACTN</name>
<dbReference type="OrthoDB" id="3239891at2"/>
<organism evidence="2 3">
    <name type="scientific">Nocardioides pocheonensis</name>
    <dbReference type="NCBI Taxonomy" id="661485"/>
    <lineage>
        <taxon>Bacteria</taxon>
        <taxon>Bacillati</taxon>
        <taxon>Actinomycetota</taxon>
        <taxon>Actinomycetes</taxon>
        <taxon>Propionibacteriales</taxon>
        <taxon>Nocardioidaceae</taxon>
        <taxon>Nocardioides</taxon>
    </lineage>
</organism>
<gene>
    <name evidence="2" type="ORF">EFL26_22125</name>
</gene>
<dbReference type="AlphaFoldDB" id="A0A3N0GHH1"/>
<accession>A0A3N0GHH1</accession>